<accession>A0ABW0EWY1</accession>
<dbReference type="Gene3D" id="1.10.10.10">
    <property type="entry name" value="Winged helix-like DNA-binding domain superfamily/Winged helix DNA-binding domain"/>
    <property type="match status" value="1"/>
</dbReference>
<evidence type="ECO:0000259" key="2">
    <source>
        <dbReference type="SMART" id="SM00421"/>
    </source>
</evidence>
<dbReference type="InterPro" id="IPR036388">
    <property type="entry name" value="WH-like_DNA-bd_sf"/>
</dbReference>
<evidence type="ECO:0000313" key="4">
    <source>
        <dbReference type="Proteomes" id="UP001596157"/>
    </source>
</evidence>
<dbReference type="Proteomes" id="UP001596157">
    <property type="component" value="Unassembled WGS sequence"/>
</dbReference>
<dbReference type="InterPro" id="IPR016032">
    <property type="entry name" value="Sig_transdc_resp-reg_C-effctor"/>
</dbReference>
<dbReference type="RefSeq" id="WP_378249948.1">
    <property type="nucleotide sequence ID" value="NZ_JBHSKF010000014.1"/>
</dbReference>
<protein>
    <submittedName>
        <fullName evidence="3">Helix-turn-helix transcriptional regulator</fullName>
    </submittedName>
</protein>
<feature type="domain" description="HTH luxR-type" evidence="2">
    <location>
        <begin position="218"/>
        <end position="275"/>
    </location>
</feature>
<dbReference type="InterPro" id="IPR000792">
    <property type="entry name" value="Tscrpt_reg_LuxR_C"/>
</dbReference>
<reference evidence="4" key="1">
    <citation type="journal article" date="2019" name="Int. J. Syst. Evol. Microbiol.">
        <title>The Global Catalogue of Microorganisms (GCM) 10K type strain sequencing project: providing services to taxonomists for standard genome sequencing and annotation.</title>
        <authorList>
            <consortium name="The Broad Institute Genomics Platform"/>
            <consortium name="The Broad Institute Genome Sequencing Center for Infectious Disease"/>
            <person name="Wu L."/>
            <person name="Ma J."/>
        </authorList>
    </citation>
    <scope>NUCLEOTIDE SEQUENCE [LARGE SCALE GENOMIC DNA]</scope>
    <source>
        <strain evidence="4">CCUG 59778</strain>
    </source>
</reference>
<gene>
    <name evidence="3" type="ORF">ACFPM7_23725</name>
</gene>
<name>A0ABW0EWY1_9PSEU</name>
<sequence length="282" mass="29733">MSGSDSVEGALTLLGVPGEAAALYSRLLLLRGAPAGVLDSAAVADLVGLGLAVNADNWVTPSDPRAAVHRLVQQGQRRTVRPPDPGSAPSRPVLDPHEAERALGRALAAARRVDVIDTEPYLGVERDLDGHTRWAMRIVLSPGSAPSRLDDLAGLVRSGIPVRTSATAAAKVWIVDGALVLVGDGWGFTALGDGPANRAVRALFEALWSGSEPVSGTPTTLPASELALLALVDQGLTDAEICARLAFSRRTLYRRLEHLMVRAGVGTRYQLAAEAVRRGWLR</sequence>
<feature type="region of interest" description="Disordered" evidence="1">
    <location>
        <begin position="74"/>
        <end position="94"/>
    </location>
</feature>
<keyword evidence="4" id="KW-1185">Reference proteome</keyword>
<comment type="caution">
    <text evidence="3">The sequence shown here is derived from an EMBL/GenBank/DDBJ whole genome shotgun (WGS) entry which is preliminary data.</text>
</comment>
<dbReference type="SUPFAM" id="SSF46894">
    <property type="entry name" value="C-terminal effector domain of the bipartite response regulators"/>
    <property type="match status" value="1"/>
</dbReference>
<organism evidence="3 4">
    <name type="scientific">Actinokineospora guangxiensis</name>
    <dbReference type="NCBI Taxonomy" id="1490288"/>
    <lineage>
        <taxon>Bacteria</taxon>
        <taxon>Bacillati</taxon>
        <taxon>Actinomycetota</taxon>
        <taxon>Actinomycetes</taxon>
        <taxon>Pseudonocardiales</taxon>
        <taxon>Pseudonocardiaceae</taxon>
        <taxon>Actinokineospora</taxon>
    </lineage>
</organism>
<proteinExistence type="predicted"/>
<evidence type="ECO:0000256" key="1">
    <source>
        <dbReference type="SAM" id="MobiDB-lite"/>
    </source>
</evidence>
<evidence type="ECO:0000313" key="3">
    <source>
        <dbReference type="EMBL" id="MFC5290075.1"/>
    </source>
</evidence>
<dbReference type="EMBL" id="JBHSKF010000014">
    <property type="protein sequence ID" value="MFC5290075.1"/>
    <property type="molecule type" value="Genomic_DNA"/>
</dbReference>
<dbReference type="SMART" id="SM00421">
    <property type="entry name" value="HTH_LUXR"/>
    <property type="match status" value="1"/>
</dbReference>